<dbReference type="Pfam" id="PF05050">
    <property type="entry name" value="Methyltransf_21"/>
    <property type="match status" value="1"/>
</dbReference>
<dbReference type="PANTHER" id="PTHR36973">
    <property type="entry name" value="SLL1456 PROTEIN-RELATED"/>
    <property type="match status" value="1"/>
</dbReference>
<dbReference type="InterPro" id="IPR053188">
    <property type="entry name" value="FkbM_Methyltransferase"/>
</dbReference>
<dbReference type="Gene3D" id="3.40.50.150">
    <property type="entry name" value="Vaccinia Virus protein VP39"/>
    <property type="match status" value="1"/>
</dbReference>
<keyword evidence="3" id="KW-1185">Reference proteome</keyword>
<dbReference type="RefSeq" id="WP_191038200.1">
    <property type="nucleotide sequence ID" value="NZ_JACXAA010000002.1"/>
</dbReference>
<dbReference type="PANTHER" id="PTHR36973:SF4">
    <property type="entry name" value="NODULATION PROTEIN"/>
    <property type="match status" value="1"/>
</dbReference>
<protein>
    <submittedName>
        <fullName evidence="2">FkbM family methyltransferase</fullName>
    </submittedName>
</protein>
<organism evidence="2 3">
    <name type="scientific">Spirosoma validum</name>
    <dbReference type="NCBI Taxonomy" id="2771355"/>
    <lineage>
        <taxon>Bacteria</taxon>
        <taxon>Pseudomonadati</taxon>
        <taxon>Bacteroidota</taxon>
        <taxon>Cytophagia</taxon>
        <taxon>Cytophagales</taxon>
        <taxon>Cytophagaceae</taxon>
        <taxon>Spirosoma</taxon>
    </lineage>
</organism>
<accession>A0A927AZF8</accession>
<keyword evidence="2" id="KW-0489">Methyltransferase</keyword>
<evidence type="ECO:0000259" key="1">
    <source>
        <dbReference type="Pfam" id="PF05050"/>
    </source>
</evidence>
<dbReference type="AlphaFoldDB" id="A0A927AZF8"/>
<reference evidence="2" key="1">
    <citation type="submission" date="2020-09" db="EMBL/GenBank/DDBJ databases">
        <authorList>
            <person name="Kim M.K."/>
        </authorList>
    </citation>
    <scope>NUCLEOTIDE SEQUENCE</scope>
    <source>
        <strain evidence="2">BT704</strain>
    </source>
</reference>
<feature type="domain" description="Methyltransferase FkbM" evidence="1">
    <location>
        <begin position="42"/>
        <end position="211"/>
    </location>
</feature>
<dbReference type="EMBL" id="JACXAA010000002">
    <property type="protein sequence ID" value="MBD2752568.1"/>
    <property type="molecule type" value="Genomic_DNA"/>
</dbReference>
<gene>
    <name evidence="2" type="ORF">IC230_06695</name>
</gene>
<evidence type="ECO:0000313" key="3">
    <source>
        <dbReference type="Proteomes" id="UP000653797"/>
    </source>
</evidence>
<dbReference type="InterPro" id="IPR006342">
    <property type="entry name" value="FkbM_mtfrase"/>
</dbReference>
<dbReference type="SUPFAM" id="SSF53335">
    <property type="entry name" value="S-adenosyl-L-methionine-dependent methyltransferases"/>
    <property type="match status" value="1"/>
</dbReference>
<keyword evidence="2" id="KW-0808">Transferase</keyword>
<dbReference type="GO" id="GO:0008171">
    <property type="term" value="F:O-methyltransferase activity"/>
    <property type="evidence" value="ECO:0007669"/>
    <property type="project" value="TreeGrafter"/>
</dbReference>
<comment type="caution">
    <text evidence="2">The sequence shown here is derived from an EMBL/GenBank/DDBJ whole genome shotgun (WGS) entry which is preliminary data.</text>
</comment>
<sequence length="235" mass="26801">MKGFIKKVAQRFGHDIVHLPSDPIVRQWLDLMRSNNIEMVFDVGANTGQFGKKIRSFGYTGSIVSFEPLSDAYDQLQLTAQNDQAWQAVRSGIGHYDGIAEINVSRNSYSSSLLDILPLHVDSEVDAVYVRKETIIMLKIDSVINQYSRPGQNIYVKIDAQGFERQVFEGCSQSFDRIKGFQVELSIQQLYEQETLMAEMIDLLRQAGYKLKLIEGGHRNYETGELLQVEGYFFK</sequence>
<dbReference type="GO" id="GO:0032259">
    <property type="term" value="P:methylation"/>
    <property type="evidence" value="ECO:0007669"/>
    <property type="project" value="UniProtKB-KW"/>
</dbReference>
<name>A0A927AZF8_9BACT</name>
<proteinExistence type="predicted"/>
<dbReference type="NCBIfam" id="TIGR01444">
    <property type="entry name" value="fkbM_fam"/>
    <property type="match status" value="1"/>
</dbReference>
<dbReference type="Proteomes" id="UP000653797">
    <property type="component" value="Unassembled WGS sequence"/>
</dbReference>
<evidence type="ECO:0000313" key="2">
    <source>
        <dbReference type="EMBL" id="MBD2752568.1"/>
    </source>
</evidence>
<dbReference type="InterPro" id="IPR029063">
    <property type="entry name" value="SAM-dependent_MTases_sf"/>
</dbReference>